<dbReference type="InterPro" id="IPR000120">
    <property type="entry name" value="Amidase"/>
</dbReference>
<reference evidence="2 3" key="1">
    <citation type="submission" date="2020-04" db="EMBL/GenBank/DDBJ databases">
        <authorList>
            <person name="De Canck E."/>
        </authorList>
    </citation>
    <scope>NUCLEOTIDE SEQUENCE [LARGE SCALE GENOMIC DNA]</scope>
    <source>
        <strain evidence="2 3">LMG 1861</strain>
    </source>
</reference>
<dbReference type="GO" id="GO:0050537">
    <property type="term" value="F:mandelamide amidase activity"/>
    <property type="evidence" value="ECO:0007669"/>
    <property type="project" value="UniProtKB-EC"/>
</dbReference>
<dbReference type="PROSITE" id="PS00571">
    <property type="entry name" value="AMIDASES"/>
    <property type="match status" value="1"/>
</dbReference>
<dbReference type="InterPro" id="IPR020556">
    <property type="entry name" value="Amidase_CS"/>
</dbReference>
<organism evidence="2 3">
    <name type="scientific">Achromobacter piechaudii</name>
    <dbReference type="NCBI Taxonomy" id="72556"/>
    <lineage>
        <taxon>Bacteria</taxon>
        <taxon>Pseudomonadati</taxon>
        <taxon>Pseudomonadota</taxon>
        <taxon>Betaproteobacteria</taxon>
        <taxon>Burkholderiales</taxon>
        <taxon>Alcaligenaceae</taxon>
        <taxon>Achromobacter</taxon>
    </lineage>
</organism>
<name>A0A6S7DS33_9BURK</name>
<evidence type="ECO:0000313" key="3">
    <source>
        <dbReference type="Proteomes" id="UP000494105"/>
    </source>
</evidence>
<dbReference type="EC" id="3.5.1.86" evidence="2"/>
<dbReference type="NCBIfam" id="NF005688">
    <property type="entry name" value="PRK07488.1"/>
    <property type="match status" value="1"/>
</dbReference>
<sequence length="497" mass="51268">MSDTQQTPSSATSATGIAGSATLTDLTVAQAAAQIRAGRLTSEALTQACLDRIDAHAALNAFITVDREGALAQARAFDARPGKASGMSLPLGGVPIAIKDNIHVAGLPNTAGTPALKSFRPAQDAPVVQRLREAGAVIVGKTNMHELAFGVSGYNTAFPGPLGDGTRNAYDPTRIAGGSSSGSGAAVGARLAPAALGTDTGASVRLPASVNGAIGFRPSVGRYDGAGITPISHTRDTPGPIANSMQDIVLLDAVLANDAAPLAALPAAQVRLGLPGYFWADLDPQVRDTVQAALTRLRDAGVQLIDIDMPDLPAANAAVGLPLCLYEQKPDLTDYLRRYDTGVSFEEVVAQISSPDVKAIFDGLIVPGVLPLPDGQVLALQPLYERVIAEQRDALIAVYHRAFDAHKLDGLLFPTLPILPMAATPEASSFEAFSRLARNVDPGSNAGLPGLSVPAGLCDIGLPVGLEVDGLPGEDRKVLAIGLTIEQILGRLKAPAR</sequence>
<dbReference type="RefSeq" id="WP_244976630.1">
    <property type="nucleotide sequence ID" value="NZ_CADILD010000001.1"/>
</dbReference>
<dbReference type="InterPro" id="IPR036928">
    <property type="entry name" value="AS_sf"/>
</dbReference>
<dbReference type="InterPro" id="IPR023631">
    <property type="entry name" value="Amidase_dom"/>
</dbReference>
<dbReference type="EMBL" id="CADILD010000001">
    <property type="protein sequence ID" value="CAB3853514.1"/>
    <property type="molecule type" value="Genomic_DNA"/>
</dbReference>
<evidence type="ECO:0000259" key="1">
    <source>
        <dbReference type="Pfam" id="PF01425"/>
    </source>
</evidence>
<dbReference type="SUPFAM" id="SSF75304">
    <property type="entry name" value="Amidase signature (AS) enzymes"/>
    <property type="match status" value="1"/>
</dbReference>
<dbReference type="PANTHER" id="PTHR11895">
    <property type="entry name" value="TRANSAMIDASE"/>
    <property type="match status" value="1"/>
</dbReference>
<dbReference type="Pfam" id="PF01425">
    <property type="entry name" value="Amidase"/>
    <property type="match status" value="1"/>
</dbReference>
<dbReference type="PANTHER" id="PTHR11895:SF151">
    <property type="entry name" value="GLUTAMYL-TRNA(GLN) AMIDOTRANSFERASE SUBUNIT A"/>
    <property type="match status" value="1"/>
</dbReference>
<keyword evidence="2" id="KW-0378">Hydrolase</keyword>
<protein>
    <submittedName>
        <fullName evidence="2">Mandelamide hydrolase</fullName>
        <ecNumber evidence="2">3.5.1.86</ecNumber>
    </submittedName>
</protein>
<accession>A0A6S7DS33</accession>
<dbReference type="Gene3D" id="3.90.1300.10">
    <property type="entry name" value="Amidase signature (AS) domain"/>
    <property type="match status" value="1"/>
</dbReference>
<evidence type="ECO:0000313" key="2">
    <source>
        <dbReference type="EMBL" id="CAB3853514.1"/>
    </source>
</evidence>
<proteinExistence type="predicted"/>
<feature type="domain" description="Amidase" evidence="1">
    <location>
        <begin position="45"/>
        <end position="479"/>
    </location>
</feature>
<dbReference type="AlphaFoldDB" id="A0A6S7DS33"/>
<gene>
    <name evidence="2" type="primary">mdlY_1</name>
    <name evidence="2" type="ORF">LMG1861_01934</name>
</gene>
<dbReference type="Proteomes" id="UP000494105">
    <property type="component" value="Unassembled WGS sequence"/>
</dbReference>